<dbReference type="PROSITE" id="PS00028">
    <property type="entry name" value="ZINC_FINGER_C2H2_1"/>
    <property type="match status" value="1"/>
</dbReference>
<evidence type="ECO:0000256" key="1">
    <source>
        <dbReference type="PROSITE-ProRule" id="PRU00042"/>
    </source>
</evidence>
<organism evidence="4 5">
    <name type="scientific">Pseudocercospora fijiensis (strain CIRAD86)</name>
    <name type="common">Black leaf streak disease fungus</name>
    <name type="synonym">Mycosphaerella fijiensis</name>
    <dbReference type="NCBI Taxonomy" id="383855"/>
    <lineage>
        <taxon>Eukaryota</taxon>
        <taxon>Fungi</taxon>
        <taxon>Dikarya</taxon>
        <taxon>Ascomycota</taxon>
        <taxon>Pezizomycotina</taxon>
        <taxon>Dothideomycetes</taxon>
        <taxon>Dothideomycetidae</taxon>
        <taxon>Mycosphaerellales</taxon>
        <taxon>Mycosphaerellaceae</taxon>
        <taxon>Pseudocercospora</taxon>
    </lineage>
</organism>
<keyword evidence="5" id="KW-1185">Reference proteome</keyword>
<gene>
    <name evidence="4" type="ORF">MYCFIDRAFT_85514</name>
</gene>
<keyword evidence="1" id="KW-0862">Zinc</keyword>
<dbReference type="EMBL" id="KB446558">
    <property type="protein sequence ID" value="EME83682.1"/>
    <property type="molecule type" value="Genomic_DNA"/>
</dbReference>
<dbReference type="InterPro" id="IPR054464">
    <property type="entry name" value="ULD_fung"/>
</dbReference>
<dbReference type="InterPro" id="IPR013087">
    <property type="entry name" value="Znf_C2H2_type"/>
</dbReference>
<dbReference type="AlphaFoldDB" id="M3B2R8"/>
<dbReference type="RefSeq" id="XP_007926847.1">
    <property type="nucleotide sequence ID" value="XM_007928656.1"/>
</dbReference>
<proteinExistence type="predicted"/>
<sequence>MLAPFGFSVGDFLAGLELVKEACEALKDASGAKYKFQLALVELESTQAILRRLQAFEPSRHQDSVAGRLQMLGHACGIPVARFLKKLEPYREFLTLSQDADKTISRFGMRTKSKLEWALILQDQFTELRANIAPFISLMDVLLQLQTLNIHELRQDNATLESEVRDLRSTTRDLQNTVCRQLATKDEVKAILPKLNDLETSLRGAYQCNQIPMILRLLGDMSLADLDRHEKVLQGLLNAEKATNAIMAQTQDQTMALGKITSALGLIEACQSAPPDDRDWVPSNQRDHWELTGSALIQHSASKALIHASKAGIDALLLLLIGIGRLLQHVLRHMTAPNASPALLQQSPIQLEDGLGRVSTLPYEIFNRWPVLEAYLKCMFEGRPESDVIEYSQFVFTTVENGAPRIIRLVLKLILCSAGCGLLYRTSQIPVLEDPSPPAITRRRHARRKEAYRWSEANAFLKAVMHDPSDIEAYKFVFVSDCEDGDWELDEPLMGAFKNFKRFSIAEHKYACTFANCGQKFTTPKRWREHVCLCHHGSLDRHIQYREATESPSSSTIWCGFSRDRVVVLTGTGADVGETYEDNRWAFVDPVVKGSGFYLSHVGDHFAKERVDAATWLLLE</sequence>
<dbReference type="GO" id="GO:0008270">
    <property type="term" value="F:zinc ion binding"/>
    <property type="evidence" value="ECO:0007669"/>
    <property type="project" value="UniProtKB-KW"/>
</dbReference>
<evidence type="ECO:0000259" key="3">
    <source>
        <dbReference type="PROSITE" id="PS50157"/>
    </source>
</evidence>
<dbReference type="Proteomes" id="UP000016932">
    <property type="component" value="Unassembled WGS sequence"/>
</dbReference>
<dbReference type="PROSITE" id="PS50157">
    <property type="entry name" value="ZINC_FINGER_C2H2_2"/>
    <property type="match status" value="1"/>
</dbReference>
<feature type="coiled-coil region" evidence="2">
    <location>
        <begin position="143"/>
        <end position="177"/>
    </location>
</feature>
<dbReference type="PANTHER" id="PTHR38886:SF1">
    <property type="entry name" value="NACHT-NTPASE AND P-LOOP NTPASES N-TERMINAL DOMAIN-CONTAINING PROTEIN"/>
    <property type="match status" value="1"/>
</dbReference>
<dbReference type="VEuPathDB" id="FungiDB:MYCFIDRAFT_85514"/>
<evidence type="ECO:0000313" key="4">
    <source>
        <dbReference type="EMBL" id="EME83682.1"/>
    </source>
</evidence>
<protein>
    <recommendedName>
        <fullName evidence="3">C2H2-type domain-containing protein</fullName>
    </recommendedName>
</protein>
<dbReference type="PANTHER" id="PTHR38886">
    <property type="entry name" value="SESA DOMAIN-CONTAINING PROTEIN"/>
    <property type="match status" value="1"/>
</dbReference>
<evidence type="ECO:0000256" key="2">
    <source>
        <dbReference type="SAM" id="Coils"/>
    </source>
</evidence>
<accession>M3B2R8</accession>
<keyword evidence="1" id="KW-0479">Metal-binding</keyword>
<keyword evidence="1" id="KW-0863">Zinc-finger</keyword>
<reference evidence="4 5" key="1">
    <citation type="journal article" date="2012" name="PLoS Pathog.">
        <title>Diverse lifestyles and strategies of plant pathogenesis encoded in the genomes of eighteen Dothideomycetes fungi.</title>
        <authorList>
            <person name="Ohm R.A."/>
            <person name="Feau N."/>
            <person name="Henrissat B."/>
            <person name="Schoch C.L."/>
            <person name="Horwitz B.A."/>
            <person name="Barry K.W."/>
            <person name="Condon B.J."/>
            <person name="Copeland A.C."/>
            <person name="Dhillon B."/>
            <person name="Glaser F."/>
            <person name="Hesse C.N."/>
            <person name="Kosti I."/>
            <person name="LaButti K."/>
            <person name="Lindquist E.A."/>
            <person name="Lucas S."/>
            <person name="Salamov A.A."/>
            <person name="Bradshaw R.E."/>
            <person name="Ciuffetti L."/>
            <person name="Hamelin R.C."/>
            <person name="Kema G.H.J."/>
            <person name="Lawrence C."/>
            <person name="Scott J.A."/>
            <person name="Spatafora J.W."/>
            <person name="Turgeon B.G."/>
            <person name="de Wit P.J.G.M."/>
            <person name="Zhong S."/>
            <person name="Goodwin S.B."/>
            <person name="Grigoriev I.V."/>
        </authorList>
    </citation>
    <scope>NUCLEOTIDE SEQUENCE [LARGE SCALE GENOMIC DNA]</scope>
    <source>
        <strain evidence="4 5">CIRAD86</strain>
    </source>
</reference>
<keyword evidence="2" id="KW-0175">Coiled coil</keyword>
<name>M3B2R8_PSEFD</name>
<dbReference type="KEGG" id="pfj:MYCFIDRAFT_85514"/>
<dbReference type="OrthoDB" id="3045089at2759"/>
<dbReference type="GeneID" id="19342357"/>
<feature type="domain" description="C2H2-type" evidence="3">
    <location>
        <begin position="510"/>
        <end position="540"/>
    </location>
</feature>
<dbReference type="Pfam" id="PF22893">
    <property type="entry name" value="ULD_2"/>
    <property type="match status" value="1"/>
</dbReference>
<evidence type="ECO:0000313" key="5">
    <source>
        <dbReference type="Proteomes" id="UP000016932"/>
    </source>
</evidence>
<dbReference type="HOGENOM" id="CLU_440831_0_0_1"/>
<dbReference type="STRING" id="383855.M3B2R8"/>